<evidence type="ECO:0000259" key="5">
    <source>
        <dbReference type="SMART" id="SM00906"/>
    </source>
</evidence>
<name>A0A545VL45_9HYPO</name>
<dbReference type="InterPro" id="IPR007219">
    <property type="entry name" value="XnlR_reg_dom"/>
</dbReference>
<evidence type="ECO:0000256" key="4">
    <source>
        <dbReference type="SAM" id="MobiDB-lite"/>
    </source>
</evidence>
<feature type="region of interest" description="Disordered" evidence="4">
    <location>
        <begin position="372"/>
        <end position="396"/>
    </location>
</feature>
<evidence type="ECO:0000256" key="3">
    <source>
        <dbReference type="ARBA" id="ARBA00023242"/>
    </source>
</evidence>
<gene>
    <name evidence="6" type="ORF">IF1G_10541</name>
</gene>
<comment type="caution">
    <text evidence="6">The sequence shown here is derived from an EMBL/GenBank/DDBJ whole genome shotgun (WGS) entry which is preliminary data.</text>
</comment>
<evidence type="ECO:0000313" key="6">
    <source>
        <dbReference type="EMBL" id="TQV90798.1"/>
    </source>
</evidence>
<keyword evidence="2" id="KW-0479">Metal-binding</keyword>
<dbReference type="SMART" id="SM00906">
    <property type="entry name" value="Fungal_trans"/>
    <property type="match status" value="1"/>
</dbReference>
<dbReference type="GO" id="GO:0003677">
    <property type="term" value="F:DNA binding"/>
    <property type="evidence" value="ECO:0007669"/>
    <property type="project" value="InterPro"/>
</dbReference>
<keyword evidence="7" id="KW-1185">Reference proteome</keyword>
<dbReference type="CDD" id="cd12148">
    <property type="entry name" value="fungal_TF_MHR"/>
    <property type="match status" value="1"/>
</dbReference>
<sequence>MAEETIIQEFSVTKSALLGRMRILVEQALIAAKFASTVDVTVLQAVMFFVLVLRKTGEARSAGSLVGVIVHLSQCLRLHKDGAGMYDLTPFQKEMRRRLFWCVVVLDHRSAEDLGTDPMLPEHMWDTPLPLNINDDDICESTSVLPKAREGMTDMTFFLIRVHTLQTSVRIRRLASEEPGRTLETLDQLCDEKWQETREMLSKRFVDPNPSHELAWAAETMASCIISKMKLTDHCSFYSPEDAHTMTEAMQSRSTAQLTSAIQVIEQNHSANVDDRWAKWKWIFVAYSRWHGSAILFKEMLRRQWTPVSEQGWVTLHKIMGDSKLGELECLRDQPVMPLPFGFIYELTRNYRESEYARLRSEPDEARRLCDEAVREQQQQLHRSRSSGGDRSGVSASSLERWQRAAGLGHAVEESPAQMSSRGLIAPLGEECVAGLENALTMTQLVPELCNHTLQPTAVPDYDPGIDPWPVGEALPVEYMENILDELF</sequence>
<dbReference type="STRING" id="43265.A0A545VL45"/>
<evidence type="ECO:0000313" key="7">
    <source>
        <dbReference type="Proteomes" id="UP000315783"/>
    </source>
</evidence>
<dbReference type="Proteomes" id="UP000315783">
    <property type="component" value="Unassembled WGS sequence"/>
</dbReference>
<dbReference type="EMBL" id="SPUK01000023">
    <property type="protein sequence ID" value="TQV90798.1"/>
    <property type="molecule type" value="Genomic_DNA"/>
</dbReference>
<reference evidence="6 7" key="1">
    <citation type="journal article" date="2019" name="Appl. Microbiol. Biotechnol.">
        <title>Genome sequence of Isaria javanica and comparative genome analysis insights into family S53 peptidase evolution in fungal entomopathogens.</title>
        <authorList>
            <person name="Lin R."/>
            <person name="Zhang X."/>
            <person name="Xin B."/>
            <person name="Zou M."/>
            <person name="Gao Y."/>
            <person name="Qin F."/>
            <person name="Hu Q."/>
            <person name="Xie B."/>
            <person name="Cheng X."/>
        </authorList>
    </citation>
    <scope>NUCLEOTIDE SEQUENCE [LARGE SCALE GENOMIC DNA]</scope>
    <source>
        <strain evidence="6 7">IJ1G</strain>
    </source>
</reference>
<dbReference type="AlphaFoldDB" id="A0A545VL45"/>
<evidence type="ECO:0000256" key="2">
    <source>
        <dbReference type="ARBA" id="ARBA00022723"/>
    </source>
</evidence>
<dbReference type="GO" id="GO:0006351">
    <property type="term" value="P:DNA-templated transcription"/>
    <property type="evidence" value="ECO:0007669"/>
    <property type="project" value="InterPro"/>
</dbReference>
<dbReference type="GO" id="GO:0005634">
    <property type="term" value="C:nucleus"/>
    <property type="evidence" value="ECO:0007669"/>
    <property type="project" value="UniProtKB-SubCell"/>
</dbReference>
<keyword evidence="3" id="KW-0539">Nucleus</keyword>
<dbReference type="OrthoDB" id="435881at2759"/>
<protein>
    <submittedName>
        <fullName evidence="6">C6 transcription factor</fullName>
    </submittedName>
</protein>
<dbReference type="PANTHER" id="PTHR31001:SF50">
    <property type="entry name" value="ZN(II)2CYS6 TRANSCRIPTION FACTOR (EUROFUNG)"/>
    <property type="match status" value="1"/>
</dbReference>
<comment type="subcellular location">
    <subcellularLocation>
        <location evidence="1">Nucleus</location>
    </subcellularLocation>
</comment>
<dbReference type="GO" id="GO:0008270">
    <property type="term" value="F:zinc ion binding"/>
    <property type="evidence" value="ECO:0007669"/>
    <property type="project" value="InterPro"/>
</dbReference>
<dbReference type="InterPro" id="IPR050613">
    <property type="entry name" value="Sec_Metabolite_Reg"/>
</dbReference>
<feature type="domain" description="Xylanolytic transcriptional activator regulatory" evidence="5">
    <location>
        <begin position="62"/>
        <end position="136"/>
    </location>
</feature>
<dbReference type="Pfam" id="PF04082">
    <property type="entry name" value="Fungal_trans"/>
    <property type="match status" value="1"/>
</dbReference>
<dbReference type="PANTHER" id="PTHR31001">
    <property type="entry name" value="UNCHARACTERIZED TRANSCRIPTIONAL REGULATORY PROTEIN"/>
    <property type="match status" value="1"/>
</dbReference>
<feature type="compositionally biased region" description="Low complexity" evidence="4">
    <location>
        <begin position="386"/>
        <end position="396"/>
    </location>
</feature>
<organism evidence="6 7">
    <name type="scientific">Cordyceps javanica</name>
    <dbReference type="NCBI Taxonomy" id="43265"/>
    <lineage>
        <taxon>Eukaryota</taxon>
        <taxon>Fungi</taxon>
        <taxon>Dikarya</taxon>
        <taxon>Ascomycota</taxon>
        <taxon>Pezizomycotina</taxon>
        <taxon>Sordariomycetes</taxon>
        <taxon>Hypocreomycetidae</taxon>
        <taxon>Hypocreales</taxon>
        <taxon>Cordycipitaceae</taxon>
        <taxon>Cordyceps</taxon>
    </lineage>
</organism>
<proteinExistence type="predicted"/>
<accession>A0A545VL45</accession>
<evidence type="ECO:0000256" key="1">
    <source>
        <dbReference type="ARBA" id="ARBA00004123"/>
    </source>
</evidence>